<dbReference type="SUPFAM" id="SSF81296">
    <property type="entry name" value="E set domains"/>
    <property type="match status" value="1"/>
</dbReference>
<dbReference type="STRING" id="90262.A0A1X2IZA3"/>
<dbReference type="Pfam" id="PF00339">
    <property type="entry name" value="Arrestin_N"/>
    <property type="match status" value="1"/>
</dbReference>
<evidence type="ECO:0000259" key="2">
    <source>
        <dbReference type="Pfam" id="PF00339"/>
    </source>
</evidence>
<keyword evidence="4" id="KW-1185">Reference proteome</keyword>
<evidence type="ECO:0000313" key="4">
    <source>
        <dbReference type="Proteomes" id="UP000193560"/>
    </source>
</evidence>
<gene>
    <name evidence="3" type="ORF">BCR42DRAFT_446588</name>
</gene>
<name>A0A1X2IZA3_9FUNG</name>
<organism evidence="3 4">
    <name type="scientific">Absidia repens</name>
    <dbReference type="NCBI Taxonomy" id="90262"/>
    <lineage>
        <taxon>Eukaryota</taxon>
        <taxon>Fungi</taxon>
        <taxon>Fungi incertae sedis</taxon>
        <taxon>Mucoromycota</taxon>
        <taxon>Mucoromycotina</taxon>
        <taxon>Mucoromycetes</taxon>
        <taxon>Mucorales</taxon>
        <taxon>Cunninghamellaceae</taxon>
        <taxon>Absidia</taxon>
    </lineage>
</organism>
<comment type="caution">
    <text evidence="3">The sequence shown here is derived from an EMBL/GenBank/DDBJ whole genome shotgun (WGS) entry which is preliminary data.</text>
</comment>
<feature type="region of interest" description="Disordered" evidence="1">
    <location>
        <begin position="381"/>
        <end position="402"/>
    </location>
</feature>
<feature type="region of interest" description="Disordered" evidence="1">
    <location>
        <begin position="321"/>
        <end position="364"/>
    </location>
</feature>
<protein>
    <recommendedName>
        <fullName evidence="2">Arrestin-like N-terminal domain-containing protein</fullName>
    </recommendedName>
</protein>
<dbReference type="OrthoDB" id="2333384at2759"/>
<dbReference type="PANTHER" id="PTHR11188:SF17">
    <property type="entry name" value="FI21816P1"/>
    <property type="match status" value="1"/>
</dbReference>
<dbReference type="GO" id="GO:0030674">
    <property type="term" value="F:protein-macromolecule adaptor activity"/>
    <property type="evidence" value="ECO:0007669"/>
    <property type="project" value="TreeGrafter"/>
</dbReference>
<sequence>MFLSKEDVAISFSLDDTFTGIMQGMPDDEGEGCILSGHCVLNVKHPIKVCRLIVTFEGCCKVYLKTVNSVGMSIVSGTSETRSLFSRQQEFIGQDGEIHNIPPGIHSYRFSFDLPSFLPASFEGSRGSQRYLLTCAIYRSMFSTDLRHSMDIPIKRCLMADLESLSHSISTIHGTKHTDKIQYYGTAPTMTYREGGLIRLELYIQLQQPDYYSMKSITWGIRERVQYRTTDSQSRVMASHSDDTYPLGYNTIYPDQTSDYDPTKHQNYDAVLRLIPRVNADTSSRLIQVSHSLVVNILLQRFYGDDQTVEEAQRHELTNEAAEYTSGSPEQIDNNKQPQQERIRSLSASASPSSSSLYGRSLSSPSLTSFFSLKNKSHAESHLLKGKTTRAQGKQQRHRRSSITVCSLELPIVITSRHTTWKDQKPDVPPSYRQTASDSPPVYLQTLETCPAVSTSGSSNSGSNTITNDFLDGQEQH</sequence>
<feature type="compositionally biased region" description="Low complexity" evidence="1">
    <location>
        <begin position="345"/>
        <end position="364"/>
    </location>
</feature>
<dbReference type="EMBL" id="MCGE01000002">
    <property type="protein sequence ID" value="ORZ24669.1"/>
    <property type="molecule type" value="Genomic_DNA"/>
</dbReference>
<dbReference type="InterPro" id="IPR014752">
    <property type="entry name" value="Arrestin-like_C"/>
</dbReference>
<dbReference type="Gene3D" id="2.60.40.640">
    <property type="match status" value="1"/>
</dbReference>
<dbReference type="GO" id="GO:0005886">
    <property type="term" value="C:plasma membrane"/>
    <property type="evidence" value="ECO:0007669"/>
    <property type="project" value="TreeGrafter"/>
</dbReference>
<dbReference type="PANTHER" id="PTHR11188">
    <property type="entry name" value="ARRESTIN DOMAIN CONTAINING PROTEIN"/>
    <property type="match status" value="1"/>
</dbReference>
<evidence type="ECO:0000313" key="3">
    <source>
        <dbReference type="EMBL" id="ORZ24669.1"/>
    </source>
</evidence>
<evidence type="ECO:0000256" key="1">
    <source>
        <dbReference type="SAM" id="MobiDB-lite"/>
    </source>
</evidence>
<dbReference type="InterPro" id="IPR050357">
    <property type="entry name" value="Arrestin_domain-protein"/>
</dbReference>
<accession>A0A1X2IZA3</accession>
<dbReference type="InterPro" id="IPR014756">
    <property type="entry name" value="Ig_E-set"/>
</dbReference>
<dbReference type="GO" id="GO:0005829">
    <property type="term" value="C:cytosol"/>
    <property type="evidence" value="ECO:0007669"/>
    <property type="project" value="TreeGrafter"/>
</dbReference>
<dbReference type="AlphaFoldDB" id="A0A1X2IZA3"/>
<feature type="region of interest" description="Disordered" evidence="1">
    <location>
        <begin position="451"/>
        <end position="477"/>
    </location>
</feature>
<proteinExistence type="predicted"/>
<dbReference type="InterPro" id="IPR011021">
    <property type="entry name" value="Arrestin-like_N"/>
</dbReference>
<feature type="compositionally biased region" description="Low complexity" evidence="1">
    <location>
        <begin position="454"/>
        <end position="465"/>
    </location>
</feature>
<dbReference type="GO" id="GO:0031625">
    <property type="term" value="F:ubiquitin protein ligase binding"/>
    <property type="evidence" value="ECO:0007669"/>
    <property type="project" value="TreeGrafter"/>
</dbReference>
<feature type="domain" description="Arrestin-like N-terminal" evidence="2">
    <location>
        <begin position="35"/>
        <end position="141"/>
    </location>
</feature>
<feature type="compositionally biased region" description="Polar residues" evidence="1">
    <location>
        <begin position="325"/>
        <end position="338"/>
    </location>
</feature>
<reference evidence="3 4" key="1">
    <citation type="submission" date="2016-07" db="EMBL/GenBank/DDBJ databases">
        <title>Pervasive Adenine N6-methylation of Active Genes in Fungi.</title>
        <authorList>
            <consortium name="DOE Joint Genome Institute"/>
            <person name="Mondo S.J."/>
            <person name="Dannebaum R.O."/>
            <person name="Kuo R.C."/>
            <person name="Labutti K."/>
            <person name="Haridas S."/>
            <person name="Kuo A."/>
            <person name="Salamov A."/>
            <person name="Ahrendt S.R."/>
            <person name="Lipzen A."/>
            <person name="Sullivan W."/>
            <person name="Andreopoulos W.B."/>
            <person name="Clum A."/>
            <person name="Lindquist E."/>
            <person name="Daum C."/>
            <person name="Ramamoorthy G.K."/>
            <person name="Gryganskyi A."/>
            <person name="Culley D."/>
            <person name="Magnuson J.K."/>
            <person name="James T.Y."/>
            <person name="O'Malley M.A."/>
            <person name="Stajich J.E."/>
            <person name="Spatafora J.W."/>
            <person name="Visel A."/>
            <person name="Grigoriev I.V."/>
        </authorList>
    </citation>
    <scope>NUCLEOTIDE SEQUENCE [LARGE SCALE GENOMIC DNA]</scope>
    <source>
        <strain evidence="3 4">NRRL 1336</strain>
    </source>
</reference>
<dbReference type="Proteomes" id="UP000193560">
    <property type="component" value="Unassembled WGS sequence"/>
</dbReference>
<dbReference type="GO" id="GO:0070086">
    <property type="term" value="P:ubiquitin-dependent endocytosis"/>
    <property type="evidence" value="ECO:0007669"/>
    <property type="project" value="TreeGrafter"/>
</dbReference>